<evidence type="ECO:0000256" key="3">
    <source>
        <dbReference type="ARBA" id="ARBA00023145"/>
    </source>
</evidence>
<dbReference type="GO" id="GO:0006508">
    <property type="term" value="P:proteolysis"/>
    <property type="evidence" value="ECO:0007669"/>
    <property type="project" value="UniProtKB-UniRule"/>
</dbReference>
<protein>
    <recommendedName>
        <fullName evidence="4">Germination protease</fullName>
        <ecNumber evidence="4">3.4.24.78</ecNumber>
    </recommendedName>
    <alternativeName>
        <fullName evidence="4">GPR endopeptidase</fullName>
    </alternativeName>
    <alternativeName>
        <fullName evidence="4">Germination proteinase</fullName>
    </alternativeName>
    <alternativeName>
        <fullName evidence="4">Spore protease</fullName>
    </alternativeName>
</protein>
<dbReference type="AlphaFoldDB" id="A0A0U5B8T9"/>
<dbReference type="PIRSF" id="PIRSF019549">
    <property type="entry name" value="Peptidase_A25"/>
    <property type="match status" value="1"/>
</dbReference>
<feature type="propeptide" id="PRO_5041748130" evidence="4">
    <location>
        <begin position="1"/>
        <end position="15"/>
    </location>
</feature>
<keyword evidence="3 4" id="KW-0865">Zymogen</keyword>
<dbReference type="EC" id="3.4.24.78" evidence="4"/>
<name>A0A0U5B8T9_9BACL</name>
<comment type="catalytic activity">
    <reaction evidence="4">
        <text>Endopeptidase action with P4 Glu or Asp, P1 preferably Glu &gt; Asp, P1' hydrophobic and P2' Ala.</text>
        <dbReference type="EC" id="3.4.24.78"/>
    </reaction>
</comment>
<dbReference type="GO" id="GO:0009847">
    <property type="term" value="P:spore germination"/>
    <property type="evidence" value="ECO:0007669"/>
    <property type="project" value="UniProtKB-UniRule"/>
</dbReference>
<reference evidence="5 6" key="1">
    <citation type="submission" date="2015-12" db="EMBL/GenBank/DDBJ databases">
        <title>Genome sequence of Aneurinibacillus soli.</title>
        <authorList>
            <person name="Lee J.S."/>
            <person name="Lee K.C."/>
            <person name="Kim K.K."/>
            <person name="Lee B.W."/>
        </authorList>
    </citation>
    <scope>NUCLEOTIDE SEQUENCE [LARGE SCALE GENOMIC DNA]</scope>
    <source>
        <strain evidence="5 6">CB4</strain>
    </source>
</reference>
<dbReference type="HAMAP" id="MF_00626">
    <property type="entry name" value="Germination_prot"/>
    <property type="match status" value="1"/>
</dbReference>
<keyword evidence="1 4" id="KW-0645">Protease</keyword>
<sequence length="370" mass="40010">MENKLDLSVYNIRTDLALEARELASERTPEVVMNGVQFHTEEENGITVSTMTIDTDEGAQLIGKAKGRYVTLEVPGLRSHDSELQDRVTTRFAREFAGFLKGIGITEKQSALIVGLGNWNVTPDAVGPIVVENVLVTRHLFQLMPEQVEDGYRPVSAISPGVLGITGIETSEIVHGVIEKAKPDFVIAIDALASRALERVNTTIQISDTGISPGSGVGNKRKPLTKEALGIPVIAVGVPTVVDAVTIVHDTINYLLGHLGRQVKEAKKPRPSSRLTPGGFSLPGKVKRYTEDDMPTPEEKQAILGMIGGLEEQETRQLIHEVLVPLGHNLIVTPKEVDDYVEDIANVVASGLNSALHRAVGMDNTSAYTH</sequence>
<comment type="subunit">
    <text evidence="4">Homotetramer.</text>
</comment>
<proteinExistence type="inferred from homology"/>
<organism evidence="5 6">
    <name type="scientific">Aneurinibacillus soli</name>
    <dbReference type="NCBI Taxonomy" id="1500254"/>
    <lineage>
        <taxon>Bacteria</taxon>
        <taxon>Bacillati</taxon>
        <taxon>Bacillota</taxon>
        <taxon>Bacilli</taxon>
        <taxon>Bacillales</taxon>
        <taxon>Paenibacillaceae</taxon>
        <taxon>Aneurinibacillus group</taxon>
        <taxon>Aneurinibacillus</taxon>
    </lineage>
</organism>
<dbReference type="KEGG" id="asoc:CB4_01334"/>
<dbReference type="GO" id="GO:0004222">
    <property type="term" value="F:metalloendopeptidase activity"/>
    <property type="evidence" value="ECO:0007669"/>
    <property type="project" value="UniProtKB-UniRule"/>
</dbReference>
<evidence type="ECO:0000313" key="5">
    <source>
        <dbReference type="EMBL" id="BAU27165.1"/>
    </source>
</evidence>
<dbReference type="Gene3D" id="3.40.50.1450">
    <property type="entry name" value="HybD-like"/>
    <property type="match status" value="2"/>
</dbReference>
<comment type="similarity">
    <text evidence="4">Belongs to the peptidase A25 family.</text>
</comment>
<accession>A0A0U5B8T9</accession>
<dbReference type="OrthoDB" id="9777293at2"/>
<dbReference type="EMBL" id="AP017312">
    <property type="protein sequence ID" value="BAU27165.1"/>
    <property type="molecule type" value="Genomic_DNA"/>
</dbReference>
<evidence type="ECO:0000256" key="4">
    <source>
        <dbReference type="HAMAP-Rule" id="MF_00626"/>
    </source>
</evidence>
<comment type="function">
    <text evidence="4">Initiates the rapid degradation of small, acid-soluble proteins during spore germination.</text>
</comment>
<dbReference type="SUPFAM" id="SSF53163">
    <property type="entry name" value="HybD-like"/>
    <property type="match status" value="1"/>
</dbReference>
<dbReference type="InterPro" id="IPR023430">
    <property type="entry name" value="Pept_HybD-like_dom_sf"/>
</dbReference>
<dbReference type="NCBIfam" id="TIGR01441">
    <property type="entry name" value="GPR"/>
    <property type="match status" value="1"/>
</dbReference>
<dbReference type="InterPro" id="IPR005080">
    <property type="entry name" value="Peptidase_A25"/>
</dbReference>
<evidence type="ECO:0000256" key="1">
    <source>
        <dbReference type="ARBA" id="ARBA00022670"/>
    </source>
</evidence>
<dbReference type="Proteomes" id="UP000217696">
    <property type="component" value="Chromosome"/>
</dbReference>
<dbReference type="RefSeq" id="WP_096464286.1">
    <property type="nucleotide sequence ID" value="NZ_AP017312.1"/>
</dbReference>
<evidence type="ECO:0000256" key="2">
    <source>
        <dbReference type="ARBA" id="ARBA00022801"/>
    </source>
</evidence>
<feature type="chain" id="PRO_5041748131" description="Germination protease" evidence="4">
    <location>
        <begin position="16"/>
        <end position="370"/>
    </location>
</feature>
<gene>
    <name evidence="5" type="primary">gpr_1</name>
    <name evidence="4" type="synonym">gpr</name>
    <name evidence="5" type="ORF">CB4_01334</name>
</gene>
<comment type="PTM">
    <text evidence="4">Autoproteolytically processed. The inactive tetrameric zymogen termed p46 autoprocesses to a smaller form termed p41, which is active only during spore germination.</text>
</comment>
<keyword evidence="2 4" id="KW-0378">Hydrolase</keyword>
<dbReference type="Pfam" id="PF03418">
    <property type="entry name" value="Peptidase_A25"/>
    <property type="match status" value="1"/>
</dbReference>
<evidence type="ECO:0000313" key="6">
    <source>
        <dbReference type="Proteomes" id="UP000217696"/>
    </source>
</evidence>
<keyword evidence="6" id="KW-1185">Reference proteome</keyword>